<dbReference type="GO" id="GO:0000328">
    <property type="term" value="C:fungal-type vacuole lumen"/>
    <property type="evidence" value="ECO:0007669"/>
    <property type="project" value="TreeGrafter"/>
</dbReference>
<dbReference type="GO" id="GO:0051603">
    <property type="term" value="P:proteolysis involved in protein catabolic process"/>
    <property type="evidence" value="ECO:0007669"/>
    <property type="project" value="TreeGrafter"/>
</dbReference>
<feature type="binding site" evidence="7">
    <location>
        <position position="560"/>
    </location>
    <ligand>
        <name>Zn(2+)</name>
        <dbReference type="ChEBI" id="CHEBI:29105"/>
        <label>1</label>
    </ligand>
</feature>
<feature type="binding site" evidence="7">
    <location>
        <position position="210"/>
    </location>
    <ligand>
        <name>Zn(2+)</name>
        <dbReference type="ChEBI" id="CHEBI:29105"/>
        <label>1</label>
    </ligand>
</feature>
<feature type="transmembrane region" description="Helical" evidence="8">
    <location>
        <begin position="26"/>
        <end position="45"/>
    </location>
</feature>
<dbReference type="OrthoDB" id="3064516at2759"/>
<reference evidence="10" key="1">
    <citation type="journal article" date="2016" name="Proc. Natl. Acad. Sci. U.S.A.">
        <title>Comparative genomics of biotechnologically important yeasts.</title>
        <authorList>
            <person name="Riley R."/>
            <person name="Haridas S."/>
            <person name="Wolfe K.H."/>
            <person name="Lopes M.R."/>
            <person name="Hittinger C.T."/>
            <person name="Goeker M."/>
            <person name="Salamov A.A."/>
            <person name="Wisecaver J.H."/>
            <person name="Long T.M."/>
            <person name="Calvey C.H."/>
            <person name="Aerts A.L."/>
            <person name="Barry K.W."/>
            <person name="Choi C."/>
            <person name="Clum A."/>
            <person name="Coughlan A.Y."/>
            <person name="Deshpande S."/>
            <person name="Douglass A.P."/>
            <person name="Hanson S.J."/>
            <person name="Klenk H.-P."/>
            <person name="LaButti K.M."/>
            <person name="Lapidus A."/>
            <person name="Lindquist E.A."/>
            <person name="Lipzen A.M."/>
            <person name="Meier-Kolthoff J.P."/>
            <person name="Ohm R.A."/>
            <person name="Otillar R.P."/>
            <person name="Pangilinan J.L."/>
            <person name="Peng Y."/>
            <person name="Rokas A."/>
            <person name="Rosa C.A."/>
            <person name="Scheuner C."/>
            <person name="Sibirny A.A."/>
            <person name="Slot J.C."/>
            <person name="Stielow J.B."/>
            <person name="Sun H."/>
            <person name="Kurtzman C.P."/>
            <person name="Blackwell M."/>
            <person name="Grigoriev I.V."/>
            <person name="Jeffries T.W."/>
        </authorList>
    </citation>
    <scope>NUCLEOTIDE SEQUENCE [LARGE SCALE GENOMIC DNA]</scope>
    <source>
        <strain evidence="10">NRRL Y-1626</strain>
    </source>
</reference>
<organism evidence="9 10">
    <name type="scientific">Hanseniaspora valbyensis NRRL Y-1626</name>
    <dbReference type="NCBI Taxonomy" id="766949"/>
    <lineage>
        <taxon>Eukaryota</taxon>
        <taxon>Fungi</taxon>
        <taxon>Dikarya</taxon>
        <taxon>Ascomycota</taxon>
        <taxon>Saccharomycotina</taxon>
        <taxon>Saccharomycetes</taxon>
        <taxon>Saccharomycodales</taxon>
        <taxon>Saccharomycodaceae</taxon>
        <taxon>Hanseniaspora</taxon>
    </lineage>
</organism>
<keyword evidence="2" id="KW-0645">Protease</keyword>
<evidence type="ECO:0000256" key="2">
    <source>
        <dbReference type="ARBA" id="ARBA00022670"/>
    </source>
</evidence>
<keyword evidence="5 7" id="KW-0862">Zinc</keyword>
<dbReference type="PIRSF" id="PIRSF037217">
    <property type="entry name" value="Carboxypeptidase_S"/>
    <property type="match status" value="1"/>
</dbReference>
<keyword evidence="8" id="KW-1133">Transmembrane helix</keyword>
<dbReference type="Gene3D" id="3.40.630.10">
    <property type="entry name" value="Zn peptidases"/>
    <property type="match status" value="1"/>
</dbReference>
<evidence type="ECO:0000256" key="8">
    <source>
        <dbReference type="SAM" id="Phobius"/>
    </source>
</evidence>
<feature type="active site" description="Proton acceptor" evidence="6">
    <location>
        <position position="244"/>
    </location>
</feature>
<dbReference type="InterPro" id="IPR002933">
    <property type="entry name" value="Peptidase_M20"/>
</dbReference>
<keyword evidence="4" id="KW-0378">Hydrolase</keyword>
<keyword evidence="9" id="KW-0121">Carboxypeptidase</keyword>
<comment type="caution">
    <text evidence="9">The sequence shown here is derived from an EMBL/GenBank/DDBJ whole genome shotgun (WGS) entry which is preliminary data.</text>
</comment>
<dbReference type="InterPro" id="IPR047177">
    <property type="entry name" value="Pept_M20A"/>
</dbReference>
<dbReference type="GO" id="GO:0046872">
    <property type="term" value="F:metal ion binding"/>
    <property type="evidence" value="ECO:0007669"/>
    <property type="project" value="UniProtKB-KW"/>
</dbReference>
<keyword evidence="3 7" id="KW-0479">Metal-binding</keyword>
<dbReference type="PANTHER" id="PTHR45962:SF1">
    <property type="entry name" value="N-FATTY-ACYL-AMINO ACID SYNTHASE_HYDROLASE PM20D1"/>
    <property type="match status" value="1"/>
</dbReference>
<dbReference type="AlphaFoldDB" id="A0A1B7TFB0"/>
<protein>
    <submittedName>
        <fullName evidence="9">Carboxypeptidase S</fullName>
    </submittedName>
</protein>
<dbReference type="SUPFAM" id="SSF53187">
    <property type="entry name" value="Zn-dependent exopeptidases"/>
    <property type="match status" value="1"/>
</dbReference>
<dbReference type="PANTHER" id="PTHR45962">
    <property type="entry name" value="N-FATTY-ACYL-AMINO ACID SYNTHASE/HYDROLASE PM20D1"/>
    <property type="match status" value="1"/>
</dbReference>
<evidence type="ECO:0000256" key="7">
    <source>
        <dbReference type="PIRSR" id="PIRSR037217-2"/>
    </source>
</evidence>
<feature type="binding site" evidence="7">
    <location>
        <position position="273"/>
    </location>
    <ligand>
        <name>Zn(2+)</name>
        <dbReference type="ChEBI" id="CHEBI:29105"/>
        <label>2</label>
    </ligand>
</feature>
<feature type="binding site" evidence="7">
    <location>
        <position position="173"/>
    </location>
    <ligand>
        <name>Zn(2+)</name>
        <dbReference type="ChEBI" id="CHEBI:29105"/>
        <label>2</label>
    </ligand>
</feature>
<evidence type="ECO:0000256" key="4">
    <source>
        <dbReference type="ARBA" id="ARBA00022801"/>
    </source>
</evidence>
<keyword evidence="10" id="KW-1185">Reference proteome</keyword>
<gene>
    <name evidence="9" type="ORF">HANVADRAFT_23552</name>
</gene>
<name>A0A1B7TFB0_9ASCO</name>
<feature type="active site" evidence="6">
    <location>
        <position position="175"/>
    </location>
</feature>
<evidence type="ECO:0000313" key="9">
    <source>
        <dbReference type="EMBL" id="OBA27411.1"/>
    </source>
</evidence>
<feature type="binding site" evidence="7">
    <location>
        <position position="245"/>
    </location>
    <ligand>
        <name>Zn(2+)</name>
        <dbReference type="ChEBI" id="CHEBI:29105"/>
        <label>1</label>
    </ligand>
</feature>
<proteinExistence type="inferred from homology"/>
<evidence type="ECO:0000256" key="1">
    <source>
        <dbReference type="ARBA" id="ARBA00006247"/>
    </source>
</evidence>
<keyword evidence="8" id="KW-0812">Transmembrane</keyword>
<dbReference type="GO" id="GO:0004181">
    <property type="term" value="F:metallocarboxypeptidase activity"/>
    <property type="evidence" value="ECO:0007669"/>
    <property type="project" value="InterPro"/>
</dbReference>
<feature type="binding site" evidence="7">
    <location>
        <position position="210"/>
    </location>
    <ligand>
        <name>Zn(2+)</name>
        <dbReference type="ChEBI" id="CHEBI:29105"/>
        <label>2</label>
    </ligand>
</feature>
<accession>A0A1B7TFB0</accession>
<dbReference type="EMBL" id="LXPE01000009">
    <property type="protein sequence ID" value="OBA27411.1"/>
    <property type="molecule type" value="Genomic_DNA"/>
</dbReference>
<keyword evidence="8" id="KW-0472">Membrane</keyword>
<evidence type="ECO:0000313" key="10">
    <source>
        <dbReference type="Proteomes" id="UP000092321"/>
    </source>
</evidence>
<dbReference type="InterPro" id="IPR001261">
    <property type="entry name" value="ArgE/DapE_CS"/>
</dbReference>
<dbReference type="Proteomes" id="UP000092321">
    <property type="component" value="Unassembled WGS sequence"/>
</dbReference>
<dbReference type="Pfam" id="PF01546">
    <property type="entry name" value="Peptidase_M20"/>
    <property type="match status" value="1"/>
</dbReference>
<comment type="similarity">
    <text evidence="1">Belongs to the peptidase M20A family.</text>
</comment>
<sequence>MALSDYNPINALSASSKLREREKKKTIIAATAVTAILAISAFGIYKHKVKADLLPEYTNDCGRYEPLPLHFTESYNKIFSNKEFQLDLVSKLQGAIQIDTEVYDDYGQPDLSVPLKDEPTYGKFAPLHDYLEKSFPLVHKHFNKELVNGVNLVFTLDTKKHKVSGKPLLLMAHQDVVPVNPDTIDRWTYPPFDGIYEPDTGKIFGRGSSDTKKLLIGELAAVELLLADGFEFNRPLVIAFGFDEEKGGEFGAQFIAKHLLKKYGKNGIEVVLDEGGYVSYFGENGYLAQPGVAEKGYVDIEITLNTLGGHSSAPNHWDIETTGIGLMSEVNVLLTEDPFPVDIALNNPILDTLHCTSKYQPKTLSKDLLKAVKSNRISKLTAALNNSLKKFTFKTTQAIDIIKGGVKSNAMPEQVVNLVNHRINLKSSVLETVEHDLSAVTLVADKYDVGISLDWNNGTLEVLKEDSVNGGFVVKVVNSLEPVPRTPVDAIWDLIAGTYSTVYLHSYFSNPQHPEEVQEVYFEGSMNTGNTDTKYYSHYELVSGRIYRFSGGINEGANAHTVDEWTTEKSLVSTTGFFYAFVGNFNGYVNELDI</sequence>
<evidence type="ECO:0000256" key="3">
    <source>
        <dbReference type="ARBA" id="ARBA00022723"/>
    </source>
</evidence>
<evidence type="ECO:0000256" key="5">
    <source>
        <dbReference type="ARBA" id="ARBA00022833"/>
    </source>
</evidence>
<dbReference type="PROSITE" id="PS00758">
    <property type="entry name" value="ARGE_DAPE_CPG2_1"/>
    <property type="match status" value="1"/>
</dbReference>
<dbReference type="InterPro" id="IPR017141">
    <property type="entry name" value="Pept_M20_carboxypep"/>
</dbReference>
<evidence type="ECO:0000256" key="6">
    <source>
        <dbReference type="PIRSR" id="PIRSR037217-1"/>
    </source>
</evidence>